<evidence type="ECO:0000313" key="5">
    <source>
        <dbReference type="Proteomes" id="UP000095300"/>
    </source>
</evidence>
<reference evidence="4" key="1">
    <citation type="submission" date="2020-05" db="UniProtKB">
        <authorList>
            <consortium name="EnsemblMetazoa"/>
        </authorList>
    </citation>
    <scope>IDENTIFICATION</scope>
    <source>
        <strain evidence="4">USDA</strain>
    </source>
</reference>
<dbReference type="OrthoDB" id="10251234at2759"/>
<dbReference type="Pfam" id="PF01728">
    <property type="entry name" value="FtsJ"/>
    <property type="match status" value="1"/>
</dbReference>
<gene>
    <name evidence="4" type="primary">106093069</name>
</gene>
<dbReference type="GO" id="GO:0005634">
    <property type="term" value="C:nucleus"/>
    <property type="evidence" value="ECO:0007669"/>
    <property type="project" value="UniProtKB-SubCell"/>
</dbReference>
<dbReference type="STRING" id="35570.A0A1I8NLW0"/>
<dbReference type="VEuPathDB" id="VectorBase:SCAU000160"/>
<dbReference type="PANTHER" id="PTHR16121:SF0">
    <property type="entry name" value="CAP-SPECIFIC MRNA (NUCLEOSIDE-2'-O-)-METHYLTRANSFERASE 1"/>
    <property type="match status" value="1"/>
</dbReference>
<keyword evidence="1" id="KW-0539">Nucleus</keyword>
<evidence type="ECO:0000259" key="2">
    <source>
        <dbReference type="PROSITE" id="PS50174"/>
    </source>
</evidence>
<evidence type="ECO:0000256" key="1">
    <source>
        <dbReference type="RuleBase" id="RU368012"/>
    </source>
</evidence>
<dbReference type="GO" id="GO:0006370">
    <property type="term" value="P:7-methylguanosine mRNA capping"/>
    <property type="evidence" value="ECO:0007669"/>
    <property type="project" value="UniProtKB-UniRule"/>
</dbReference>
<dbReference type="InterPro" id="IPR025816">
    <property type="entry name" value="RrmJ-type_MeTrfase"/>
</dbReference>
<dbReference type="Gene3D" id="3.30.470.30">
    <property type="entry name" value="DNA ligase/mRNA capping enzyme"/>
    <property type="match status" value="1"/>
</dbReference>
<keyword evidence="1" id="KW-0489">Methyltransferase</keyword>
<organism evidence="4 5">
    <name type="scientific">Stomoxys calcitrans</name>
    <name type="common">Stable fly</name>
    <name type="synonym">Conops calcitrans</name>
    <dbReference type="NCBI Taxonomy" id="35570"/>
    <lineage>
        <taxon>Eukaryota</taxon>
        <taxon>Metazoa</taxon>
        <taxon>Ecdysozoa</taxon>
        <taxon>Arthropoda</taxon>
        <taxon>Hexapoda</taxon>
        <taxon>Insecta</taxon>
        <taxon>Pterygota</taxon>
        <taxon>Neoptera</taxon>
        <taxon>Endopterygota</taxon>
        <taxon>Diptera</taxon>
        <taxon>Brachycera</taxon>
        <taxon>Muscomorpha</taxon>
        <taxon>Muscoidea</taxon>
        <taxon>Muscidae</taxon>
        <taxon>Stomoxys</taxon>
    </lineage>
</organism>
<evidence type="ECO:0000259" key="3">
    <source>
        <dbReference type="PROSITE" id="PS51613"/>
    </source>
</evidence>
<dbReference type="AlphaFoldDB" id="A0A1I8NLW0"/>
<comment type="catalytic activity">
    <reaction evidence="1">
        <text>a 5'-end (N(7)-methyl 5'-triphosphoguanosine)-ribonucleoside in mRNA + S-adenosyl-L-methionine = a 5'-end (N(7)-methyl 5'-triphosphoguanosine)-(2'-O-methyl-ribonucleoside) in mRNA + S-adenosyl-L-homocysteine + H(+)</text>
        <dbReference type="Rhea" id="RHEA:67020"/>
        <dbReference type="Rhea" id="RHEA-COMP:17167"/>
        <dbReference type="Rhea" id="RHEA-COMP:17168"/>
        <dbReference type="ChEBI" id="CHEBI:15378"/>
        <dbReference type="ChEBI" id="CHEBI:57856"/>
        <dbReference type="ChEBI" id="CHEBI:59789"/>
        <dbReference type="ChEBI" id="CHEBI:156461"/>
        <dbReference type="ChEBI" id="CHEBI:167609"/>
        <dbReference type="EC" id="2.1.1.57"/>
    </reaction>
</comment>
<dbReference type="Gene3D" id="3.40.50.12760">
    <property type="match status" value="1"/>
</dbReference>
<dbReference type="GO" id="GO:0005737">
    <property type="term" value="C:cytoplasm"/>
    <property type="evidence" value="ECO:0007669"/>
    <property type="project" value="TreeGrafter"/>
</dbReference>
<dbReference type="PROSITE" id="PS51613">
    <property type="entry name" value="SAM_MT_RRMJ"/>
    <property type="match status" value="1"/>
</dbReference>
<feature type="domain" description="RrmJ-type SAM-dependent 2'-O-MTase" evidence="3">
    <location>
        <begin position="169"/>
        <end position="382"/>
    </location>
</feature>
<dbReference type="InterPro" id="IPR050851">
    <property type="entry name" value="mRNA_Cap_2O-Ribose_MeTrfase"/>
</dbReference>
<dbReference type="SUPFAM" id="SSF53335">
    <property type="entry name" value="S-adenosyl-L-methionine-dependent methyltransferases"/>
    <property type="match status" value="1"/>
</dbReference>
<dbReference type="Proteomes" id="UP000095300">
    <property type="component" value="Unassembled WGS sequence"/>
</dbReference>
<comment type="function">
    <text evidence="1">S-adenosyl-L-methionine-dependent methyltransferase that mediates RNA cap1 2'-O-ribose methylation to the 5'-cap structure of RNAs. Methylates the ribose of the first nucleotide of a m(7)GpppG-capped mRNA to produce m(7)GpppNmp (cap1).</text>
</comment>
<dbReference type="InterPro" id="IPR000467">
    <property type="entry name" value="G_patch_dom"/>
</dbReference>
<dbReference type="SMART" id="SM00443">
    <property type="entry name" value="G_patch"/>
    <property type="match status" value="1"/>
</dbReference>
<dbReference type="PANTHER" id="PTHR16121">
    <property type="entry name" value="CAP-SPECIFIC MRNA (NUCLEOSIDE-2'-O-)-METHYLTRANSFERASE 1-RELATED"/>
    <property type="match status" value="1"/>
</dbReference>
<keyword evidence="1" id="KW-0949">S-adenosyl-L-methionine</keyword>
<dbReference type="PROSITE" id="PS50174">
    <property type="entry name" value="G_PATCH"/>
    <property type="match status" value="1"/>
</dbReference>
<accession>A0A1I8NLW0</accession>
<keyword evidence="1" id="KW-0808">Transferase</keyword>
<dbReference type="GO" id="GO:0016556">
    <property type="term" value="P:mRNA modification"/>
    <property type="evidence" value="ECO:0007669"/>
    <property type="project" value="UniProtKB-UniRule"/>
</dbReference>
<name>A0A1I8NLW0_STOCA</name>
<dbReference type="GO" id="GO:0004483">
    <property type="term" value="F:methyltransferase cap1 activity"/>
    <property type="evidence" value="ECO:0007669"/>
    <property type="project" value="UniProtKB-UniRule"/>
</dbReference>
<dbReference type="GO" id="GO:0032259">
    <property type="term" value="P:methylation"/>
    <property type="evidence" value="ECO:0007669"/>
    <property type="project" value="UniProtKB-KW"/>
</dbReference>
<keyword evidence="1" id="KW-0506">mRNA capping</keyword>
<keyword evidence="1" id="KW-0507">mRNA processing</keyword>
<feature type="domain" description="G-patch" evidence="2">
    <location>
        <begin position="26"/>
        <end position="72"/>
    </location>
</feature>
<dbReference type="GO" id="GO:0003676">
    <property type="term" value="F:nucleic acid binding"/>
    <property type="evidence" value="ECO:0007669"/>
    <property type="project" value="UniProtKB-UniRule"/>
</dbReference>
<dbReference type="Pfam" id="PF01585">
    <property type="entry name" value="G-patch"/>
    <property type="match status" value="1"/>
</dbReference>
<comment type="subcellular location">
    <subcellularLocation>
        <location evidence="1">Nucleus</location>
    </subcellularLocation>
</comment>
<sequence>MEEENSETELYESAPKKMKTEWSRSYSKKAMQMMRKMGYEADKGLGKQNQGRLEPVVAFQQDGRKGLGLKQGTFQIGDQWDITTEEIFIPESVSWISNQECFTYDLKDMKDFIKLGRRKTTLNDETLFVDSNILEGILSAKTVFDNLNENDLRRARSRSNPFETLRSSIFQNRAAVKMANIDSMLDFMFTNPKDKYGNSIVHGNELLYFADICAGPGGFSEYILYRKAWEAKGFGFTLKGPNDFKLDKFFAGSPESFDPYYGVNNDGDIYVEANQDTLNEYVRKHTAAGVHFVMADGGFSVEGEENIQEILSKQLYLCQCLTALKLLRTNGSFVVKLFDIFTTFSVGLVYLMYKCFDQIAIIKPNSSRPANSERYLVCKWKKEDTHDICTYLNLINNILNEENEEDVLDIVDLELILQDKPFFDYIKESNDSIGQNQIIGLKKITAFCNNPQLKEIRQSECRRKCLDLWNLPDKLRQAPENKSIEQFLEEFLSTWFEHKDFFNSAASDLLSSEDLNKKIESVYDWYFVPVGRRETNANACSFFICTTRGKLFRYTDMRKWEPVDYMFEISPKSLFYGELVFEYSGEGRTQTRVCGLHIIDAIILGGRDIRRSPLVERLHMCAKFANSVNKPFKEGNTLTIRSKQLYRLEDVKNFFSEMRPYILKDNSSRLGISLNNSEGKFFVPGGILLLCEICHNFVSLMSKSQNMLYYYDKGKKLSFFKDRMPVDIQNIYASFRNSFARRLIWRWTNTCQVEENSNRVDPNVLYRDDLTSFIIYKLNM</sequence>
<protein>
    <recommendedName>
        <fullName evidence="1">Cap-specific mRNA (nucleoside-2'-O-)-methyltransferase 1</fullName>
        <ecNumber evidence="1">2.1.1.57</ecNumber>
    </recommendedName>
    <alternativeName>
        <fullName evidence="1">Cap1 2'O-ribose methyltransferase 1</fullName>
    </alternativeName>
</protein>
<dbReference type="InterPro" id="IPR029063">
    <property type="entry name" value="SAM-dependent_MTases_sf"/>
</dbReference>
<evidence type="ECO:0000313" key="4">
    <source>
        <dbReference type="EnsemblMetazoa" id="SCAU000160-PA"/>
    </source>
</evidence>
<dbReference type="InterPro" id="IPR002877">
    <property type="entry name" value="RNA_MeTrfase_FtsJ_dom"/>
</dbReference>
<dbReference type="KEGG" id="scac:106093069"/>
<proteinExistence type="predicted"/>
<keyword evidence="5" id="KW-1185">Reference proteome</keyword>
<dbReference type="EC" id="2.1.1.57" evidence="1"/>
<dbReference type="FunFam" id="3.40.50.12760:FF:000004">
    <property type="entry name" value="FtsJ-like methyltransferase"/>
    <property type="match status" value="1"/>
</dbReference>
<dbReference type="EnsemblMetazoa" id="SCAU000160-RA">
    <property type="protein sequence ID" value="SCAU000160-PA"/>
    <property type="gene ID" value="SCAU000160"/>
</dbReference>